<feature type="compositionally biased region" description="Basic and acidic residues" evidence="1">
    <location>
        <begin position="85"/>
        <end position="94"/>
    </location>
</feature>
<gene>
    <name evidence="2" type="ORF">AOPFMNJM_3308</name>
</gene>
<accession>A0ABQ4SXP1</accession>
<dbReference type="Proteomes" id="UP001055102">
    <property type="component" value="Unassembled WGS sequence"/>
</dbReference>
<evidence type="ECO:0000313" key="2">
    <source>
        <dbReference type="EMBL" id="GJE07976.1"/>
    </source>
</evidence>
<keyword evidence="3" id="KW-1185">Reference proteome</keyword>
<comment type="caution">
    <text evidence="2">The sequence shown here is derived from an EMBL/GenBank/DDBJ whole genome shotgun (WGS) entry which is preliminary data.</text>
</comment>
<proteinExistence type="predicted"/>
<evidence type="ECO:0000313" key="3">
    <source>
        <dbReference type="Proteomes" id="UP001055102"/>
    </source>
</evidence>
<organism evidence="2 3">
    <name type="scientific">Methylobacterium jeotgali</name>
    <dbReference type="NCBI Taxonomy" id="381630"/>
    <lineage>
        <taxon>Bacteria</taxon>
        <taxon>Pseudomonadati</taxon>
        <taxon>Pseudomonadota</taxon>
        <taxon>Alphaproteobacteria</taxon>
        <taxon>Hyphomicrobiales</taxon>
        <taxon>Methylobacteriaceae</taxon>
        <taxon>Methylobacterium</taxon>
    </lineage>
</organism>
<feature type="region of interest" description="Disordered" evidence="1">
    <location>
        <begin position="85"/>
        <end position="123"/>
    </location>
</feature>
<evidence type="ECO:0000256" key="1">
    <source>
        <dbReference type="SAM" id="MobiDB-lite"/>
    </source>
</evidence>
<protein>
    <submittedName>
        <fullName evidence="2">Uncharacterized protein</fullName>
    </submittedName>
</protein>
<reference evidence="2" key="2">
    <citation type="submission" date="2021-08" db="EMBL/GenBank/DDBJ databases">
        <authorList>
            <person name="Tani A."/>
            <person name="Ola A."/>
            <person name="Ogura Y."/>
            <person name="Katsura K."/>
            <person name="Hayashi T."/>
        </authorList>
    </citation>
    <scope>NUCLEOTIDE SEQUENCE</scope>
    <source>
        <strain evidence="2">LMG 23639</strain>
    </source>
</reference>
<reference evidence="2" key="1">
    <citation type="journal article" date="2021" name="Front. Microbiol.">
        <title>Comprehensive Comparative Genomics and Phenotyping of Methylobacterium Species.</title>
        <authorList>
            <person name="Alessa O."/>
            <person name="Ogura Y."/>
            <person name="Fujitani Y."/>
            <person name="Takami H."/>
            <person name="Hayashi T."/>
            <person name="Sahin N."/>
            <person name="Tani A."/>
        </authorList>
    </citation>
    <scope>NUCLEOTIDE SEQUENCE</scope>
    <source>
        <strain evidence="2">LMG 23639</strain>
    </source>
</reference>
<sequence length="123" mass="13483">MKILVSTNGPFQLMNSAREELVRADGITVVEKSLHWSEFISLGKVEVHAQVNDEATDAEWLETLAASDGDEELALASFLDRYPVDAESARRPESKPVPPSTKQVEHNAPKKGRQASPAASKQE</sequence>
<dbReference type="RefSeq" id="WP_238277405.1">
    <property type="nucleotide sequence ID" value="NZ_BPQR01000058.1"/>
</dbReference>
<name>A0ABQ4SXP1_9HYPH</name>
<dbReference type="EMBL" id="BPQR01000058">
    <property type="protein sequence ID" value="GJE07976.1"/>
    <property type="molecule type" value="Genomic_DNA"/>
</dbReference>